<protein>
    <recommendedName>
        <fullName evidence="5">Brl1/Brr6 domain-containing protein</fullName>
    </recommendedName>
</protein>
<evidence type="ECO:0000256" key="2">
    <source>
        <dbReference type="SAM" id="Phobius"/>
    </source>
</evidence>
<reference evidence="3" key="1">
    <citation type="journal article" date="2023" name="PhytoFront">
        <title>Draft Genome Resources of Seven Strains of Tilletia horrida, Causal Agent of Kernel Smut of Rice.</title>
        <authorList>
            <person name="Khanal S."/>
            <person name="Antony Babu S."/>
            <person name="Zhou X.G."/>
        </authorList>
    </citation>
    <scope>NUCLEOTIDE SEQUENCE</scope>
    <source>
        <strain evidence="3">TX6</strain>
    </source>
</reference>
<dbReference type="EMBL" id="JAPDMZ010000156">
    <property type="protein sequence ID" value="KAK0547642.1"/>
    <property type="molecule type" value="Genomic_DNA"/>
</dbReference>
<feature type="region of interest" description="Disordered" evidence="1">
    <location>
        <begin position="1"/>
        <end position="31"/>
    </location>
</feature>
<organism evidence="3 4">
    <name type="scientific">Tilletia horrida</name>
    <dbReference type="NCBI Taxonomy" id="155126"/>
    <lineage>
        <taxon>Eukaryota</taxon>
        <taxon>Fungi</taxon>
        <taxon>Dikarya</taxon>
        <taxon>Basidiomycota</taxon>
        <taxon>Ustilaginomycotina</taxon>
        <taxon>Exobasidiomycetes</taxon>
        <taxon>Tilletiales</taxon>
        <taxon>Tilletiaceae</taxon>
        <taxon>Tilletia</taxon>
    </lineage>
</organism>
<sequence>MSDVVNYAGQRRGARSDNRRSDHDDVQAGRASRRGATVLSAPVILDLAMRCGLVMLFGLVIKALVDDQRNEWDYAVAKSQEHKVQCEAAFISNRCDSPVELSFEGCKNFQWCITAPDPPVASFPFFLRAIRSGTIAATLLMSVFVFFMFPVFCLP</sequence>
<evidence type="ECO:0008006" key="5">
    <source>
        <dbReference type="Google" id="ProtNLM"/>
    </source>
</evidence>
<gene>
    <name evidence="3" type="ORF">OC846_004782</name>
</gene>
<proteinExistence type="predicted"/>
<feature type="compositionally biased region" description="Basic and acidic residues" evidence="1">
    <location>
        <begin position="14"/>
        <end position="27"/>
    </location>
</feature>
<keyword evidence="4" id="KW-1185">Reference proteome</keyword>
<accession>A0AAN6JQI0</accession>
<comment type="caution">
    <text evidence="3">The sequence shown here is derived from an EMBL/GenBank/DDBJ whole genome shotgun (WGS) entry which is preliminary data.</text>
</comment>
<feature type="transmembrane region" description="Helical" evidence="2">
    <location>
        <begin position="133"/>
        <end position="152"/>
    </location>
</feature>
<name>A0AAN6JQI0_9BASI</name>
<dbReference type="AlphaFoldDB" id="A0AAN6JQI0"/>
<evidence type="ECO:0000313" key="3">
    <source>
        <dbReference type="EMBL" id="KAK0547642.1"/>
    </source>
</evidence>
<evidence type="ECO:0000256" key="1">
    <source>
        <dbReference type="SAM" id="MobiDB-lite"/>
    </source>
</evidence>
<keyword evidence="2" id="KW-0812">Transmembrane</keyword>
<evidence type="ECO:0000313" key="4">
    <source>
        <dbReference type="Proteomes" id="UP001176517"/>
    </source>
</evidence>
<dbReference type="Proteomes" id="UP001176517">
    <property type="component" value="Unassembled WGS sequence"/>
</dbReference>
<keyword evidence="2" id="KW-0472">Membrane</keyword>
<keyword evidence="2" id="KW-1133">Transmembrane helix</keyword>